<organism evidence="2 3">
    <name type="scientific">Cercophora scortea</name>
    <dbReference type="NCBI Taxonomy" id="314031"/>
    <lineage>
        <taxon>Eukaryota</taxon>
        <taxon>Fungi</taxon>
        <taxon>Dikarya</taxon>
        <taxon>Ascomycota</taxon>
        <taxon>Pezizomycotina</taxon>
        <taxon>Sordariomycetes</taxon>
        <taxon>Sordariomycetidae</taxon>
        <taxon>Sordariales</taxon>
        <taxon>Lasiosphaeriaceae</taxon>
        <taxon>Cercophora</taxon>
    </lineage>
</organism>
<comment type="caution">
    <text evidence="2">The sequence shown here is derived from an EMBL/GenBank/DDBJ whole genome shotgun (WGS) entry which is preliminary data.</text>
</comment>
<evidence type="ECO:0000256" key="1">
    <source>
        <dbReference type="SAM" id="MobiDB-lite"/>
    </source>
</evidence>
<reference evidence="2" key="2">
    <citation type="submission" date="2023-06" db="EMBL/GenBank/DDBJ databases">
        <authorList>
            <consortium name="Lawrence Berkeley National Laboratory"/>
            <person name="Haridas S."/>
            <person name="Hensen N."/>
            <person name="Bonometti L."/>
            <person name="Westerberg I."/>
            <person name="Brannstrom I.O."/>
            <person name="Guillou S."/>
            <person name="Cros-Aarteil S."/>
            <person name="Calhoun S."/>
            <person name="Kuo A."/>
            <person name="Mondo S."/>
            <person name="Pangilinan J."/>
            <person name="Riley R."/>
            <person name="Labutti K."/>
            <person name="Andreopoulos B."/>
            <person name="Lipzen A."/>
            <person name="Chen C."/>
            <person name="Yanf M."/>
            <person name="Daum C."/>
            <person name="Ng V."/>
            <person name="Clum A."/>
            <person name="Steindorff A."/>
            <person name="Ohm R."/>
            <person name="Martin F."/>
            <person name="Silar P."/>
            <person name="Natvig D."/>
            <person name="Lalanne C."/>
            <person name="Gautier V."/>
            <person name="Ament-Velasquez S.L."/>
            <person name="Kruys A."/>
            <person name="Hutchinson M.I."/>
            <person name="Powell A.J."/>
            <person name="Barry K."/>
            <person name="Miller A.N."/>
            <person name="Grigoriev I.V."/>
            <person name="Debuchy R."/>
            <person name="Gladieux P."/>
            <person name="Thoren M.H."/>
            <person name="Johannesson H."/>
        </authorList>
    </citation>
    <scope>NUCLEOTIDE SEQUENCE</scope>
    <source>
        <strain evidence="2">SMH4131-1</strain>
    </source>
</reference>
<protein>
    <submittedName>
        <fullName evidence="2">Uncharacterized protein</fullName>
    </submittedName>
</protein>
<keyword evidence="3" id="KW-1185">Reference proteome</keyword>
<accession>A0AAE0MJ80</accession>
<feature type="region of interest" description="Disordered" evidence="1">
    <location>
        <begin position="136"/>
        <end position="167"/>
    </location>
</feature>
<sequence>MGWIITGVLFCGFLFALGSWGVMELGWNFDRPHQTSRGWKGRRGLGGLLWYRPPRFELGLGDHLFADSSRHLIQTYIWVSKNIPPLPTPGCNPAQGSQKRALLRSNAVSLIARHNPPATRTRCPSRKLLTGHHRALPTCGQHGDNTNPIPSPFPEWITTSTSRLRGH</sequence>
<dbReference type="AlphaFoldDB" id="A0AAE0MJ80"/>
<proteinExistence type="predicted"/>
<dbReference type="EMBL" id="JAUEPO010000002">
    <property type="protein sequence ID" value="KAK3333079.1"/>
    <property type="molecule type" value="Genomic_DNA"/>
</dbReference>
<evidence type="ECO:0000313" key="3">
    <source>
        <dbReference type="Proteomes" id="UP001286456"/>
    </source>
</evidence>
<reference evidence="2" key="1">
    <citation type="journal article" date="2023" name="Mol. Phylogenet. Evol.">
        <title>Genome-scale phylogeny and comparative genomics of the fungal order Sordariales.</title>
        <authorList>
            <person name="Hensen N."/>
            <person name="Bonometti L."/>
            <person name="Westerberg I."/>
            <person name="Brannstrom I.O."/>
            <person name="Guillou S."/>
            <person name="Cros-Aarteil S."/>
            <person name="Calhoun S."/>
            <person name="Haridas S."/>
            <person name="Kuo A."/>
            <person name="Mondo S."/>
            <person name="Pangilinan J."/>
            <person name="Riley R."/>
            <person name="LaButti K."/>
            <person name="Andreopoulos B."/>
            <person name="Lipzen A."/>
            <person name="Chen C."/>
            <person name="Yan M."/>
            <person name="Daum C."/>
            <person name="Ng V."/>
            <person name="Clum A."/>
            <person name="Steindorff A."/>
            <person name="Ohm R.A."/>
            <person name="Martin F."/>
            <person name="Silar P."/>
            <person name="Natvig D.O."/>
            <person name="Lalanne C."/>
            <person name="Gautier V."/>
            <person name="Ament-Velasquez S.L."/>
            <person name="Kruys A."/>
            <person name="Hutchinson M.I."/>
            <person name="Powell A.J."/>
            <person name="Barry K."/>
            <person name="Miller A.N."/>
            <person name="Grigoriev I.V."/>
            <person name="Debuchy R."/>
            <person name="Gladieux P."/>
            <person name="Hiltunen Thoren M."/>
            <person name="Johannesson H."/>
        </authorList>
    </citation>
    <scope>NUCLEOTIDE SEQUENCE</scope>
    <source>
        <strain evidence="2">SMH4131-1</strain>
    </source>
</reference>
<gene>
    <name evidence="2" type="ORF">B0T19DRAFT_115916</name>
</gene>
<name>A0AAE0MJ80_9PEZI</name>
<feature type="compositionally biased region" description="Polar residues" evidence="1">
    <location>
        <begin position="157"/>
        <end position="167"/>
    </location>
</feature>
<evidence type="ECO:0000313" key="2">
    <source>
        <dbReference type="EMBL" id="KAK3333079.1"/>
    </source>
</evidence>
<dbReference type="Proteomes" id="UP001286456">
    <property type="component" value="Unassembled WGS sequence"/>
</dbReference>